<accession>A0A3B5K9N3</accession>
<reference evidence="5 6" key="1">
    <citation type="journal article" date="2011" name="Genome Biol. Evol.">
        <title>Integration of the genetic map and genome assembly of fugu facilitates insights into distinct features of genome evolution in teleosts and mammals.</title>
        <authorList>
            <person name="Kai W."/>
            <person name="Kikuchi K."/>
            <person name="Tohari S."/>
            <person name="Chew A.K."/>
            <person name="Tay A."/>
            <person name="Fujiwara A."/>
            <person name="Hosoya S."/>
            <person name="Suetake H."/>
            <person name="Naruse K."/>
            <person name="Brenner S."/>
            <person name="Suzuki Y."/>
            <person name="Venkatesh B."/>
        </authorList>
    </citation>
    <scope>NUCLEOTIDE SEQUENCE [LARGE SCALE GENOMIC DNA]</scope>
</reference>
<dbReference type="PROSITE" id="PS50001">
    <property type="entry name" value="SH2"/>
    <property type="match status" value="1"/>
</dbReference>
<dbReference type="PANTHER" id="PTHR14098">
    <property type="entry name" value="SH2 DOMAIN CONTAINING PROTEIN"/>
    <property type="match status" value="1"/>
</dbReference>
<sequence length="443" mass="49085">MFEDLEEVNNSRLVTQVGNANERVRAAAHVHSFAHALSNFSTSHIQENNELSRETRPDIMAMGFFGKLKGSGPPAPARRTENNVGWPQGDYGHEDGDTYEAPPCQRAAVKVPQRQLADNVYLERSVAKPAVPQRQAPPPPTSGRFVKSHQQAEDPFNDPNGRKPPAIDRNEKPGKKRLLLPPVQSLPPPPVEEDVYLDPNEEQEEDDVYLEPTEACSPAPHRPMRTTPSPQTHFGAPAAPIRVKPPVPRAKSHSTLPSLNVEKTAEMRRATLAATLPPPPAPSVRPPPPVNMEAKVREERLESSPIPVADTRTAVLPSGVRTTKQSGTEGKEWFAGDCNRKTAEALLLRVKKDGAFLIRHSSAQSSRQPYTLAVLYENKVYNIPIRFLEELRGYALGKEGKTNEEIFCTLDEMISHHQQNRLLLINSQSQAKHTTFLTHPACP</sequence>
<dbReference type="GO" id="GO:0035556">
    <property type="term" value="P:intracellular signal transduction"/>
    <property type="evidence" value="ECO:0007669"/>
    <property type="project" value="TreeGrafter"/>
</dbReference>
<keyword evidence="6" id="KW-1185">Reference proteome</keyword>
<keyword evidence="1 2" id="KW-0727">SH2 domain</keyword>
<dbReference type="InParanoid" id="A0A3B5K9N3"/>
<protein>
    <submittedName>
        <fullName evidence="5">Si:dkeyp-117b11.1</fullName>
    </submittedName>
</protein>
<dbReference type="InterPro" id="IPR051751">
    <property type="entry name" value="Immunoreceptor_sig_adapters"/>
</dbReference>
<dbReference type="PRINTS" id="PR00401">
    <property type="entry name" value="SH2DOMAIN"/>
</dbReference>
<dbReference type="AlphaFoldDB" id="A0A3B5K9N3"/>
<evidence type="ECO:0000256" key="1">
    <source>
        <dbReference type="ARBA" id="ARBA00022999"/>
    </source>
</evidence>
<proteinExistence type="predicted"/>
<dbReference type="Ensembl" id="ENSTRUT00000054856.2">
    <property type="protein sequence ID" value="ENSTRUP00000052673.2"/>
    <property type="gene ID" value="ENSTRUG00000024716.2"/>
</dbReference>
<dbReference type="InterPro" id="IPR036860">
    <property type="entry name" value="SH2_dom_sf"/>
</dbReference>
<evidence type="ECO:0000313" key="5">
    <source>
        <dbReference type="Ensembl" id="ENSTRUP00000052673.2"/>
    </source>
</evidence>
<evidence type="ECO:0000256" key="3">
    <source>
        <dbReference type="SAM" id="MobiDB-lite"/>
    </source>
</evidence>
<gene>
    <name evidence="5" type="primary">si:dkeyp-117b11.1</name>
</gene>
<dbReference type="FunFam" id="3.30.505.10:FF:000016">
    <property type="entry name" value="B-cell linker protein isoform 2"/>
    <property type="match status" value="1"/>
</dbReference>
<evidence type="ECO:0000256" key="2">
    <source>
        <dbReference type="PROSITE-ProRule" id="PRU00191"/>
    </source>
</evidence>
<dbReference type="InterPro" id="IPR000980">
    <property type="entry name" value="SH2"/>
</dbReference>
<dbReference type="GO" id="GO:0007169">
    <property type="term" value="P:cell surface receptor protein tyrosine kinase signaling pathway"/>
    <property type="evidence" value="ECO:0007669"/>
    <property type="project" value="TreeGrafter"/>
</dbReference>
<evidence type="ECO:0000313" key="6">
    <source>
        <dbReference type="Proteomes" id="UP000005226"/>
    </source>
</evidence>
<dbReference type="SMART" id="SM00252">
    <property type="entry name" value="SH2"/>
    <property type="match status" value="1"/>
</dbReference>
<organism evidence="5 6">
    <name type="scientific">Takifugu rubripes</name>
    <name type="common">Japanese pufferfish</name>
    <name type="synonym">Fugu rubripes</name>
    <dbReference type="NCBI Taxonomy" id="31033"/>
    <lineage>
        <taxon>Eukaryota</taxon>
        <taxon>Metazoa</taxon>
        <taxon>Chordata</taxon>
        <taxon>Craniata</taxon>
        <taxon>Vertebrata</taxon>
        <taxon>Euteleostomi</taxon>
        <taxon>Actinopterygii</taxon>
        <taxon>Neopterygii</taxon>
        <taxon>Teleostei</taxon>
        <taxon>Neoteleostei</taxon>
        <taxon>Acanthomorphata</taxon>
        <taxon>Eupercaria</taxon>
        <taxon>Tetraodontiformes</taxon>
        <taxon>Tetradontoidea</taxon>
        <taxon>Tetraodontidae</taxon>
        <taxon>Takifugu</taxon>
    </lineage>
</organism>
<dbReference type="SUPFAM" id="SSF55550">
    <property type="entry name" value="SH2 domain"/>
    <property type="match status" value="1"/>
</dbReference>
<dbReference type="Gene3D" id="3.30.505.10">
    <property type="entry name" value="SH2 domain"/>
    <property type="match status" value="1"/>
</dbReference>
<name>A0A3B5K9N3_TAKRU</name>
<reference evidence="5" key="3">
    <citation type="submission" date="2025-09" db="UniProtKB">
        <authorList>
            <consortium name="Ensembl"/>
        </authorList>
    </citation>
    <scope>IDENTIFICATION</scope>
</reference>
<dbReference type="Pfam" id="PF00017">
    <property type="entry name" value="SH2"/>
    <property type="match status" value="1"/>
</dbReference>
<dbReference type="STRING" id="31033.ENSTRUP00000052673"/>
<dbReference type="GeneTree" id="ENSGT00940000155715"/>
<dbReference type="OMA" id="EVPPCER"/>
<feature type="domain" description="SH2" evidence="4">
    <location>
        <begin position="333"/>
        <end position="441"/>
    </location>
</feature>
<dbReference type="PANTHER" id="PTHR14098:SF17">
    <property type="entry name" value="B-CELL LINKER PROTEIN"/>
    <property type="match status" value="1"/>
</dbReference>
<dbReference type="GO" id="GO:0005737">
    <property type="term" value="C:cytoplasm"/>
    <property type="evidence" value="ECO:0007669"/>
    <property type="project" value="UniProtKB-ARBA"/>
</dbReference>
<evidence type="ECO:0000259" key="4">
    <source>
        <dbReference type="PROSITE" id="PS50001"/>
    </source>
</evidence>
<dbReference type="Proteomes" id="UP000005226">
    <property type="component" value="Chromosome 21"/>
</dbReference>
<feature type="region of interest" description="Disordered" evidence="3">
    <location>
        <begin position="69"/>
        <end position="100"/>
    </location>
</feature>
<feature type="region of interest" description="Disordered" evidence="3">
    <location>
        <begin position="124"/>
        <end position="191"/>
    </location>
</feature>
<reference evidence="5" key="2">
    <citation type="submission" date="2025-08" db="UniProtKB">
        <authorList>
            <consortium name="Ensembl"/>
        </authorList>
    </citation>
    <scope>IDENTIFICATION</scope>
</reference>